<feature type="region of interest" description="Disordered" evidence="1">
    <location>
        <begin position="107"/>
        <end position="146"/>
    </location>
</feature>
<feature type="domain" description="Protein kinase" evidence="2">
    <location>
        <begin position="181"/>
        <end position="547"/>
    </location>
</feature>
<dbReference type="GO" id="GO:0004672">
    <property type="term" value="F:protein kinase activity"/>
    <property type="evidence" value="ECO:0007669"/>
    <property type="project" value="InterPro"/>
</dbReference>
<dbReference type="OrthoDB" id="1076at2759"/>
<sequence length="547" mass="57560">MAGLLPRSAQACSPAPAMTVSCIVQPAARWAPQPNTATPDAAAGAAAAWRLRWSHPRGMPGARSTAPFSSRRQWRCSAAGGGGSGEGEGIDIDALAARLSREAEKLRQSGASWSSEDDSESAADVAAYEAQTDAGRQEALRREAEAGPRPDLLRPFAYATKSAEAEALAAVGGGGFSPEEFELLSELGTINIQQSVTSVDLDDFPIPTSERSARTAVIAYTASFFSGMPFQDPVVVLVKEYLPGSKAVAINELQVLTHLAGMPEQTMKWQVAAATLASNPPIVRLLGYFTAGQTQKAAAMLEQGEQPEDAIWVVLKWDGLAPLALYPSAQQTSGIGLGRLFGAQNNSLLDRAKMLRSIARGSLQALAYCHEQGVVHGALGSGSVMLSTFDDRSAARLVVKLDNFGFARRVTLPKAPSSRGSSSQGASDPPAAASQPASLATDDTPLALGQREDLRALAVVLLECILSALAFSGPSQLTSAESIQRLLGEVFSWGVDEFRQYCEDEPDWAAAVELLSQDNGAGWALLQDLATGGRSAAELAASRFCEL</sequence>
<comment type="caution">
    <text evidence="3">The sequence shown here is derived from an EMBL/GenBank/DDBJ whole genome shotgun (WGS) entry which is preliminary data.</text>
</comment>
<dbReference type="InterPro" id="IPR011009">
    <property type="entry name" value="Kinase-like_dom_sf"/>
</dbReference>
<dbReference type="PANTHER" id="PTHR36796:SF1">
    <property type="entry name" value="PROTEIN KINASE SUPERFAMILY PROTEIN"/>
    <property type="match status" value="1"/>
</dbReference>
<dbReference type="SUPFAM" id="SSF56112">
    <property type="entry name" value="Protein kinase-like (PK-like)"/>
    <property type="match status" value="1"/>
</dbReference>
<evidence type="ECO:0000259" key="2">
    <source>
        <dbReference type="PROSITE" id="PS50011"/>
    </source>
</evidence>
<dbReference type="EMBL" id="LHPG02000008">
    <property type="protein sequence ID" value="PRW56811.1"/>
    <property type="molecule type" value="Genomic_DNA"/>
</dbReference>
<feature type="compositionally biased region" description="Low complexity" evidence="1">
    <location>
        <begin position="417"/>
        <end position="439"/>
    </location>
</feature>
<gene>
    <name evidence="3" type="ORF">C2E21_4540</name>
</gene>
<keyword evidence="3" id="KW-0808">Transferase</keyword>
<dbReference type="Gene3D" id="1.10.510.10">
    <property type="entry name" value="Transferase(Phosphotransferase) domain 1"/>
    <property type="match status" value="1"/>
</dbReference>
<dbReference type="AlphaFoldDB" id="A0A2P6TRX0"/>
<keyword evidence="3" id="KW-0418">Kinase</keyword>
<proteinExistence type="predicted"/>
<dbReference type="PANTHER" id="PTHR36796">
    <property type="entry name" value="PROTEIN KINASE SUPERFAMILY PROTEIN"/>
    <property type="match status" value="1"/>
</dbReference>
<dbReference type="Proteomes" id="UP000239899">
    <property type="component" value="Unassembled WGS sequence"/>
</dbReference>
<dbReference type="InterPro" id="IPR000719">
    <property type="entry name" value="Prot_kinase_dom"/>
</dbReference>
<dbReference type="PROSITE" id="PS51257">
    <property type="entry name" value="PROKAR_LIPOPROTEIN"/>
    <property type="match status" value="1"/>
</dbReference>
<evidence type="ECO:0000313" key="3">
    <source>
        <dbReference type="EMBL" id="PRW56811.1"/>
    </source>
</evidence>
<evidence type="ECO:0000256" key="1">
    <source>
        <dbReference type="SAM" id="MobiDB-lite"/>
    </source>
</evidence>
<dbReference type="GO" id="GO:0009507">
    <property type="term" value="C:chloroplast"/>
    <property type="evidence" value="ECO:0007669"/>
    <property type="project" value="TreeGrafter"/>
</dbReference>
<dbReference type="GO" id="GO:0005524">
    <property type="term" value="F:ATP binding"/>
    <property type="evidence" value="ECO:0007669"/>
    <property type="project" value="InterPro"/>
</dbReference>
<evidence type="ECO:0000313" key="4">
    <source>
        <dbReference type="Proteomes" id="UP000239899"/>
    </source>
</evidence>
<feature type="compositionally biased region" description="Basic and acidic residues" evidence="1">
    <location>
        <begin position="135"/>
        <end position="146"/>
    </location>
</feature>
<keyword evidence="4" id="KW-1185">Reference proteome</keyword>
<feature type="region of interest" description="Disordered" evidence="1">
    <location>
        <begin position="414"/>
        <end position="439"/>
    </location>
</feature>
<reference evidence="3 4" key="1">
    <citation type="journal article" date="2018" name="Plant J.">
        <title>Genome sequences of Chlorella sorokiniana UTEX 1602 and Micractinium conductrix SAG 241.80: implications to maltose excretion by a green alga.</title>
        <authorList>
            <person name="Arriola M.B."/>
            <person name="Velmurugan N."/>
            <person name="Zhang Y."/>
            <person name="Plunkett M.H."/>
            <person name="Hondzo H."/>
            <person name="Barney B.M."/>
        </authorList>
    </citation>
    <scope>NUCLEOTIDE SEQUENCE [LARGE SCALE GENOMIC DNA]</scope>
    <source>
        <strain evidence="4">UTEX 1602</strain>
    </source>
</reference>
<name>A0A2P6TRX0_CHLSO</name>
<protein>
    <submittedName>
        <fullName evidence="3">ATP binding kinase</fullName>
    </submittedName>
</protein>
<dbReference type="PROSITE" id="PS50011">
    <property type="entry name" value="PROTEIN_KINASE_DOM"/>
    <property type="match status" value="1"/>
</dbReference>
<accession>A0A2P6TRX0</accession>
<organism evidence="3 4">
    <name type="scientific">Chlorella sorokiniana</name>
    <name type="common">Freshwater green alga</name>
    <dbReference type="NCBI Taxonomy" id="3076"/>
    <lineage>
        <taxon>Eukaryota</taxon>
        <taxon>Viridiplantae</taxon>
        <taxon>Chlorophyta</taxon>
        <taxon>core chlorophytes</taxon>
        <taxon>Trebouxiophyceae</taxon>
        <taxon>Chlorellales</taxon>
        <taxon>Chlorellaceae</taxon>
        <taxon>Chlorella clade</taxon>
        <taxon>Chlorella</taxon>
    </lineage>
</organism>